<evidence type="ECO:0000256" key="1">
    <source>
        <dbReference type="ARBA" id="ARBA00004651"/>
    </source>
</evidence>
<evidence type="ECO:0000256" key="6">
    <source>
        <dbReference type="ARBA" id="ARBA00023136"/>
    </source>
</evidence>
<evidence type="ECO:0000256" key="8">
    <source>
        <dbReference type="ARBA" id="ARBA00023224"/>
    </source>
</evidence>
<feature type="transmembrane region" description="Helical" evidence="10">
    <location>
        <begin position="187"/>
        <end position="210"/>
    </location>
</feature>
<keyword evidence="7 9" id="KW-0675">Receptor</keyword>
<dbReference type="InterPro" id="IPR000276">
    <property type="entry name" value="GPCR_Rhodpsn"/>
</dbReference>
<comment type="similarity">
    <text evidence="9">Belongs to the G-protein coupled receptor 1 family.</text>
</comment>
<name>A0A6P8IHH1_ACTTE</name>
<dbReference type="Gene3D" id="1.20.1070.10">
    <property type="entry name" value="Rhodopsin 7-helix transmembrane proteins"/>
    <property type="match status" value="1"/>
</dbReference>
<dbReference type="GeneID" id="116301373"/>
<keyword evidence="6 10" id="KW-0472">Membrane</keyword>
<dbReference type="PROSITE" id="PS00237">
    <property type="entry name" value="G_PROTEIN_RECEP_F1_1"/>
    <property type="match status" value="1"/>
</dbReference>
<evidence type="ECO:0000259" key="11">
    <source>
        <dbReference type="PROSITE" id="PS50262"/>
    </source>
</evidence>
<dbReference type="SMART" id="SM01381">
    <property type="entry name" value="7TM_GPCR_Srsx"/>
    <property type="match status" value="1"/>
</dbReference>
<dbReference type="OrthoDB" id="10044919at2759"/>
<keyword evidence="4 10" id="KW-1133">Transmembrane helix</keyword>
<dbReference type="KEGG" id="aten:116301373"/>
<evidence type="ECO:0000313" key="13">
    <source>
        <dbReference type="RefSeq" id="XP_031566277.1"/>
    </source>
</evidence>
<organism evidence="12 13">
    <name type="scientific">Actinia tenebrosa</name>
    <name type="common">Australian red waratah sea anemone</name>
    <dbReference type="NCBI Taxonomy" id="6105"/>
    <lineage>
        <taxon>Eukaryota</taxon>
        <taxon>Metazoa</taxon>
        <taxon>Cnidaria</taxon>
        <taxon>Anthozoa</taxon>
        <taxon>Hexacorallia</taxon>
        <taxon>Actiniaria</taxon>
        <taxon>Actiniidae</taxon>
        <taxon>Actinia</taxon>
    </lineage>
</organism>
<evidence type="ECO:0000256" key="5">
    <source>
        <dbReference type="ARBA" id="ARBA00023040"/>
    </source>
</evidence>
<dbReference type="PRINTS" id="PR00237">
    <property type="entry name" value="GPCRRHODOPSN"/>
</dbReference>
<dbReference type="CDD" id="cd00637">
    <property type="entry name" value="7tm_classA_rhodopsin-like"/>
    <property type="match status" value="1"/>
</dbReference>
<evidence type="ECO:0000256" key="4">
    <source>
        <dbReference type="ARBA" id="ARBA00022989"/>
    </source>
</evidence>
<reference evidence="13" key="1">
    <citation type="submission" date="2025-08" db="UniProtKB">
        <authorList>
            <consortium name="RefSeq"/>
        </authorList>
    </citation>
    <scope>IDENTIFICATION</scope>
    <source>
        <tissue evidence="13">Tentacle</tissue>
    </source>
</reference>
<keyword evidence="8 9" id="KW-0807">Transducer</keyword>
<gene>
    <name evidence="13" type="primary">LOC116301373</name>
</gene>
<evidence type="ECO:0000256" key="7">
    <source>
        <dbReference type="ARBA" id="ARBA00023170"/>
    </source>
</evidence>
<keyword evidence="12" id="KW-1185">Reference proteome</keyword>
<evidence type="ECO:0000256" key="9">
    <source>
        <dbReference type="RuleBase" id="RU000688"/>
    </source>
</evidence>
<feature type="transmembrane region" description="Helical" evidence="10">
    <location>
        <begin position="61"/>
        <end position="82"/>
    </location>
</feature>
<keyword evidence="5 9" id="KW-0297">G-protein coupled receptor</keyword>
<dbReference type="FunCoup" id="A0A6P8IHH1">
    <property type="interactions" value="941"/>
</dbReference>
<feature type="transmembrane region" description="Helical" evidence="10">
    <location>
        <begin position="102"/>
        <end position="123"/>
    </location>
</feature>
<feature type="domain" description="G-protein coupled receptors family 1 profile" evidence="11">
    <location>
        <begin position="41"/>
        <end position="294"/>
    </location>
</feature>
<keyword evidence="3 9" id="KW-0812">Transmembrane</keyword>
<feature type="transmembrane region" description="Helical" evidence="10">
    <location>
        <begin position="30"/>
        <end position="49"/>
    </location>
</feature>
<evidence type="ECO:0000256" key="2">
    <source>
        <dbReference type="ARBA" id="ARBA00022475"/>
    </source>
</evidence>
<sequence length="346" mass="39152">MMSHLPSINSSSLKSLRSRAPALVITETSIYTSISIAALLGNSLVLWIVYKNRALRTIPNYFVISLACTDISMALLGTPWSIVVLATGSWPSNFAGCQVQGYVVILVAIASLQNLMIMAFNRYCRIVNQSLYRKVFTKNRTRLLIFLAYIIAAISALPYIIGGQFYVFQPGKFFCYQKSMVEYTIPLMLIFIGTPTVIILICYLKVFFALRNHQKNLHKPESERGSKFQRITVEEIRITRTLFATIVGYLLCWMPVLFIEIIDLGLGEGSLPRQVYMMFTMCGLSSSAINPVIYGVMNKTFRREYKKAFKCGASNTVQPRQSNSKTRPVNTINKLYQKTKLNETET</sequence>
<dbReference type="PANTHER" id="PTHR24228">
    <property type="entry name" value="B2 BRADYKININ RECEPTOR/ANGIOTENSIN II RECEPTOR"/>
    <property type="match status" value="1"/>
</dbReference>
<dbReference type="InParanoid" id="A0A6P8IHH1"/>
<proteinExistence type="inferred from homology"/>
<evidence type="ECO:0000256" key="10">
    <source>
        <dbReference type="SAM" id="Phobius"/>
    </source>
</evidence>
<dbReference type="Proteomes" id="UP000515163">
    <property type="component" value="Unplaced"/>
</dbReference>
<dbReference type="GO" id="GO:0004930">
    <property type="term" value="F:G protein-coupled receptor activity"/>
    <property type="evidence" value="ECO:0007669"/>
    <property type="project" value="UniProtKB-KW"/>
</dbReference>
<feature type="transmembrane region" description="Helical" evidence="10">
    <location>
        <begin position="274"/>
        <end position="297"/>
    </location>
</feature>
<evidence type="ECO:0000313" key="12">
    <source>
        <dbReference type="Proteomes" id="UP000515163"/>
    </source>
</evidence>
<protein>
    <submittedName>
        <fullName evidence="13">Melatonin receptor type 1A-like</fullName>
    </submittedName>
</protein>
<feature type="transmembrane region" description="Helical" evidence="10">
    <location>
        <begin position="143"/>
        <end position="167"/>
    </location>
</feature>
<dbReference type="GO" id="GO:0005886">
    <property type="term" value="C:plasma membrane"/>
    <property type="evidence" value="ECO:0007669"/>
    <property type="project" value="UniProtKB-SubCell"/>
</dbReference>
<keyword evidence="2" id="KW-1003">Cell membrane</keyword>
<dbReference type="AlphaFoldDB" id="A0A6P8IHH1"/>
<dbReference type="PANTHER" id="PTHR24228:SF59">
    <property type="entry name" value="NEUROPEPTIDE RECEPTOR 15"/>
    <property type="match status" value="1"/>
</dbReference>
<dbReference type="SUPFAM" id="SSF81321">
    <property type="entry name" value="Family A G protein-coupled receptor-like"/>
    <property type="match status" value="1"/>
</dbReference>
<dbReference type="InterPro" id="IPR017452">
    <property type="entry name" value="GPCR_Rhodpsn_7TM"/>
</dbReference>
<dbReference type="RefSeq" id="XP_031566277.1">
    <property type="nucleotide sequence ID" value="XM_031710417.1"/>
</dbReference>
<dbReference type="PROSITE" id="PS50262">
    <property type="entry name" value="G_PROTEIN_RECEP_F1_2"/>
    <property type="match status" value="1"/>
</dbReference>
<feature type="transmembrane region" description="Helical" evidence="10">
    <location>
        <begin position="242"/>
        <end position="262"/>
    </location>
</feature>
<evidence type="ECO:0000256" key="3">
    <source>
        <dbReference type="ARBA" id="ARBA00022692"/>
    </source>
</evidence>
<comment type="subcellular location">
    <subcellularLocation>
        <location evidence="1">Cell membrane</location>
        <topology evidence="1">Multi-pass membrane protein</topology>
    </subcellularLocation>
</comment>
<accession>A0A6P8IHH1</accession>
<dbReference type="Pfam" id="PF00001">
    <property type="entry name" value="7tm_1"/>
    <property type="match status" value="1"/>
</dbReference>